<dbReference type="GO" id="GO:0007219">
    <property type="term" value="P:Notch signaling pathway"/>
    <property type="evidence" value="ECO:0007669"/>
    <property type="project" value="InterPro"/>
</dbReference>
<comment type="subcellular location">
    <subcellularLocation>
        <location evidence="4">Cytoplasm</location>
    </subcellularLocation>
</comment>
<keyword evidence="1 3" id="KW-0863">Zinc-finger</keyword>
<evidence type="ECO:0000256" key="2">
    <source>
        <dbReference type="ARBA" id="ARBA00022833"/>
    </source>
</evidence>
<dbReference type="InterPro" id="IPR039398">
    <property type="entry name" value="Deltex_fam"/>
</dbReference>
<dbReference type="PANTHER" id="PTHR12622">
    <property type="entry name" value="DELTEX-RELATED"/>
    <property type="match status" value="1"/>
</dbReference>
<dbReference type="SUPFAM" id="SSF57850">
    <property type="entry name" value="RING/U-box"/>
    <property type="match status" value="1"/>
</dbReference>
<dbReference type="Pfam" id="PF13639">
    <property type="entry name" value="zf-RING_2"/>
    <property type="match status" value="1"/>
</dbReference>
<evidence type="ECO:0000313" key="8">
    <source>
        <dbReference type="Proteomes" id="UP000678499"/>
    </source>
</evidence>
<name>A0A7R9C3W6_9CRUS</name>
<dbReference type="Proteomes" id="UP000678499">
    <property type="component" value="Unassembled WGS sequence"/>
</dbReference>
<dbReference type="OrthoDB" id="1194598at2759"/>
<feature type="domain" description="RING-type" evidence="6">
    <location>
        <begin position="78"/>
        <end position="130"/>
    </location>
</feature>
<dbReference type="GO" id="GO:0008270">
    <property type="term" value="F:zinc ion binding"/>
    <property type="evidence" value="ECO:0007669"/>
    <property type="project" value="UniProtKB-KW"/>
</dbReference>
<dbReference type="EMBL" id="OA901780">
    <property type="protein sequence ID" value="CAD7285686.1"/>
    <property type="molecule type" value="Genomic_DNA"/>
</dbReference>
<keyword evidence="4" id="KW-0808">Transferase</keyword>
<dbReference type="PROSITE" id="PS50089">
    <property type="entry name" value="ZF_RING_2"/>
    <property type="match status" value="1"/>
</dbReference>
<evidence type="ECO:0000256" key="5">
    <source>
        <dbReference type="SAM" id="MobiDB-lite"/>
    </source>
</evidence>
<dbReference type="EMBL" id="CAJPEX010019743">
    <property type="protein sequence ID" value="CAG0925838.1"/>
    <property type="molecule type" value="Genomic_DNA"/>
</dbReference>
<comment type="similarity">
    <text evidence="4">Belongs to the Deltex family.</text>
</comment>
<dbReference type="GO" id="GO:0005737">
    <property type="term" value="C:cytoplasm"/>
    <property type="evidence" value="ECO:0007669"/>
    <property type="project" value="UniProtKB-SubCell"/>
</dbReference>
<gene>
    <name evidence="7" type="ORF">NMOB1V02_LOCUS13288</name>
</gene>
<protein>
    <recommendedName>
        <fullName evidence="4">E3 ubiquitin-protein ligase</fullName>
        <ecNumber evidence="4">2.3.2.27</ecNumber>
    </recommendedName>
</protein>
<reference evidence="7" key="1">
    <citation type="submission" date="2020-11" db="EMBL/GenBank/DDBJ databases">
        <authorList>
            <person name="Tran Van P."/>
        </authorList>
    </citation>
    <scope>NUCLEOTIDE SEQUENCE</scope>
</reference>
<dbReference type="GO" id="GO:0061630">
    <property type="term" value="F:ubiquitin protein ligase activity"/>
    <property type="evidence" value="ECO:0007669"/>
    <property type="project" value="UniProtKB-UniRule"/>
</dbReference>
<accession>A0A7R9C3W6</accession>
<evidence type="ECO:0000259" key="6">
    <source>
        <dbReference type="PROSITE" id="PS50089"/>
    </source>
</evidence>
<feature type="region of interest" description="Disordered" evidence="5">
    <location>
        <begin position="1"/>
        <end position="59"/>
    </location>
</feature>
<dbReference type="GO" id="GO:0016567">
    <property type="term" value="P:protein ubiquitination"/>
    <property type="evidence" value="ECO:0007669"/>
    <property type="project" value="UniProtKB-UniRule"/>
</dbReference>
<dbReference type="EC" id="2.3.2.27" evidence="4"/>
<dbReference type="Gene3D" id="3.30.40.10">
    <property type="entry name" value="Zinc/RING finger domain, C3HC4 (zinc finger)"/>
    <property type="match status" value="1"/>
</dbReference>
<keyword evidence="4" id="KW-0479">Metal-binding</keyword>
<dbReference type="AlphaFoldDB" id="A0A7R9C3W6"/>
<keyword evidence="8" id="KW-1185">Reference proteome</keyword>
<keyword evidence="2 4" id="KW-0862">Zinc</keyword>
<proteinExistence type="inferred from homology"/>
<dbReference type="InterPro" id="IPR013083">
    <property type="entry name" value="Znf_RING/FYVE/PHD"/>
</dbReference>
<sequence length="174" mass="19281">MKGRTGSVQQRMDSFFTVVSTSNNATKRKAEEIQKNKNAKKPRGGGGGRGRKPNVHPDLRKFGSLLSPRNSSVLDGTCLICLENFVHQSPYDEGGSKAAVLRLECDHFIHHNCALMLLGRNDFLQCPTCNNVTGIRTGNQPIGARMQILLRKESIYGFSCPTFRISCNVRRVTT</sequence>
<evidence type="ECO:0000256" key="4">
    <source>
        <dbReference type="RuleBase" id="RU367105"/>
    </source>
</evidence>
<comment type="catalytic activity">
    <reaction evidence="4">
        <text>S-ubiquitinyl-[E2 ubiquitin-conjugating enzyme]-L-cysteine + [acceptor protein]-L-lysine = [E2 ubiquitin-conjugating enzyme]-L-cysteine + N(6)-ubiquitinyl-[acceptor protein]-L-lysine.</text>
        <dbReference type="EC" id="2.3.2.27"/>
    </reaction>
</comment>
<dbReference type="InterPro" id="IPR001841">
    <property type="entry name" value="Znf_RING"/>
</dbReference>
<feature type="compositionally biased region" description="Polar residues" evidence="5">
    <location>
        <begin position="1"/>
        <end position="25"/>
    </location>
</feature>
<feature type="compositionally biased region" description="Basic residues" evidence="5">
    <location>
        <begin position="37"/>
        <end position="54"/>
    </location>
</feature>
<evidence type="ECO:0000313" key="7">
    <source>
        <dbReference type="EMBL" id="CAD7285686.1"/>
    </source>
</evidence>
<keyword evidence="4" id="KW-0963">Cytoplasm</keyword>
<dbReference type="SMART" id="SM00184">
    <property type="entry name" value="RING"/>
    <property type="match status" value="1"/>
</dbReference>
<comment type="pathway">
    <text evidence="4">Protein modification; protein ubiquitination.</text>
</comment>
<organism evidence="7">
    <name type="scientific">Notodromas monacha</name>
    <dbReference type="NCBI Taxonomy" id="399045"/>
    <lineage>
        <taxon>Eukaryota</taxon>
        <taxon>Metazoa</taxon>
        <taxon>Ecdysozoa</taxon>
        <taxon>Arthropoda</taxon>
        <taxon>Crustacea</taxon>
        <taxon>Oligostraca</taxon>
        <taxon>Ostracoda</taxon>
        <taxon>Podocopa</taxon>
        <taxon>Podocopida</taxon>
        <taxon>Cypridocopina</taxon>
        <taxon>Cypridoidea</taxon>
        <taxon>Cyprididae</taxon>
        <taxon>Notodromas</taxon>
    </lineage>
</organism>
<evidence type="ECO:0000256" key="1">
    <source>
        <dbReference type="ARBA" id="ARBA00022771"/>
    </source>
</evidence>
<evidence type="ECO:0000256" key="3">
    <source>
        <dbReference type="PROSITE-ProRule" id="PRU00175"/>
    </source>
</evidence>
<dbReference type="UniPathway" id="UPA00143"/>